<name>A0A2A4XCD7_9GAMM</name>
<accession>A0A2A4XCD7</accession>
<protein>
    <recommendedName>
        <fullName evidence="1">DUF1653 domain-containing protein</fullName>
    </recommendedName>
</protein>
<evidence type="ECO:0000313" key="3">
    <source>
        <dbReference type="Proteomes" id="UP000218767"/>
    </source>
</evidence>
<proteinExistence type="predicted"/>
<evidence type="ECO:0000313" key="2">
    <source>
        <dbReference type="EMBL" id="PCI80230.1"/>
    </source>
</evidence>
<sequence length="85" mass="10117">MSDSLLKRIDFKKGKYRHFKGNEYEVVELAHHSETQEPMVVYRALYGEHGLWVRPLDMFFETIERDGKTLKRFEFIGDDVSQSHP</sequence>
<dbReference type="Pfam" id="PF07866">
    <property type="entry name" value="DUF1653"/>
    <property type="match status" value="1"/>
</dbReference>
<dbReference type="InterPro" id="IPR037135">
    <property type="entry name" value="DUF1653-like_dom_sf"/>
</dbReference>
<dbReference type="Proteomes" id="UP000218767">
    <property type="component" value="Unassembled WGS sequence"/>
</dbReference>
<organism evidence="2 3">
    <name type="scientific">SAR86 cluster bacterium</name>
    <dbReference type="NCBI Taxonomy" id="2030880"/>
    <lineage>
        <taxon>Bacteria</taxon>
        <taxon>Pseudomonadati</taxon>
        <taxon>Pseudomonadota</taxon>
        <taxon>Gammaproteobacteria</taxon>
        <taxon>SAR86 cluster</taxon>
    </lineage>
</organism>
<dbReference type="InterPro" id="IPR023387">
    <property type="entry name" value="DUF1653-like_dom"/>
</dbReference>
<dbReference type="Gene3D" id="2.30.30.320">
    <property type="entry name" value="DUF1653-like domain"/>
    <property type="match status" value="1"/>
</dbReference>
<evidence type="ECO:0000259" key="1">
    <source>
        <dbReference type="Pfam" id="PF07866"/>
    </source>
</evidence>
<dbReference type="EMBL" id="NVUL01000011">
    <property type="protein sequence ID" value="PCI80230.1"/>
    <property type="molecule type" value="Genomic_DNA"/>
</dbReference>
<dbReference type="AlphaFoldDB" id="A0A2A4XCD7"/>
<feature type="domain" description="DUF1653" evidence="1">
    <location>
        <begin position="14"/>
        <end position="74"/>
    </location>
</feature>
<comment type="caution">
    <text evidence="2">The sequence shown here is derived from an EMBL/GenBank/DDBJ whole genome shotgun (WGS) entry which is preliminary data.</text>
</comment>
<reference evidence="3" key="1">
    <citation type="submission" date="2017-08" db="EMBL/GenBank/DDBJ databases">
        <title>A dynamic microbial community with high functional redundancy inhabits the cold, oxic subseafloor aquifer.</title>
        <authorList>
            <person name="Tully B.J."/>
            <person name="Wheat C.G."/>
            <person name="Glazer B.T."/>
            <person name="Huber J.A."/>
        </authorList>
    </citation>
    <scope>NUCLEOTIDE SEQUENCE [LARGE SCALE GENOMIC DNA]</scope>
</reference>
<gene>
    <name evidence="2" type="ORF">COB20_03325</name>
</gene>